<dbReference type="AlphaFoldDB" id="A0A316E525"/>
<dbReference type="SUPFAM" id="SSF111384">
    <property type="entry name" value="OmpH-like"/>
    <property type="match status" value="1"/>
</dbReference>
<dbReference type="GO" id="GO:0051082">
    <property type="term" value="F:unfolded protein binding"/>
    <property type="evidence" value="ECO:0007669"/>
    <property type="project" value="InterPro"/>
</dbReference>
<dbReference type="InterPro" id="IPR005632">
    <property type="entry name" value="Chaperone_Skp"/>
</dbReference>
<dbReference type="Gene3D" id="3.30.910.20">
    <property type="entry name" value="Skp domain"/>
    <property type="match status" value="1"/>
</dbReference>
<dbReference type="PANTHER" id="PTHR35089:SF1">
    <property type="entry name" value="CHAPERONE PROTEIN SKP"/>
    <property type="match status" value="1"/>
</dbReference>
<accession>A0A316E525</accession>
<evidence type="ECO:0000313" key="3">
    <source>
        <dbReference type="EMBL" id="PWK25491.1"/>
    </source>
</evidence>
<dbReference type="InterPro" id="IPR024930">
    <property type="entry name" value="Skp_dom_sf"/>
</dbReference>
<evidence type="ECO:0000313" key="4">
    <source>
        <dbReference type="Proteomes" id="UP000245667"/>
    </source>
</evidence>
<dbReference type="SMART" id="SM00935">
    <property type="entry name" value="OmpH"/>
    <property type="match status" value="1"/>
</dbReference>
<sequence length="207" mass="23793">MGCDKFTNYIIKVKVLKSFPIFAQFKKPTFFKREFKLYKMKKLVMAAVVLIMVSCQQEKIGFVDNVKLMEDYQEKTDIEAKYKNKLEAFGKKKDSITQAFQLEAQAFQVKAQKMSQQKAQEEYGVFQQKGQFIGQQLQQEEQQLQMAGQTDMDSLVTKVKEEIRAYGEANSYSYILGGGDGGSVLYGKDANDLTEEITKILNDKYKK</sequence>
<comment type="similarity">
    <text evidence="1">Belongs to the Skp family.</text>
</comment>
<evidence type="ECO:0000256" key="2">
    <source>
        <dbReference type="ARBA" id="ARBA00022729"/>
    </source>
</evidence>
<comment type="caution">
    <text evidence="3">The sequence shown here is derived from an EMBL/GenBank/DDBJ whole genome shotgun (WGS) entry which is preliminary data.</text>
</comment>
<proteinExistence type="inferred from homology"/>
<name>A0A316E525_9FLAO</name>
<dbReference type="Proteomes" id="UP000245667">
    <property type="component" value="Unassembled WGS sequence"/>
</dbReference>
<protein>
    <submittedName>
        <fullName evidence="3">Periplasmic chaperone for outer membrane proteins Skp</fullName>
    </submittedName>
</protein>
<dbReference type="PANTHER" id="PTHR35089">
    <property type="entry name" value="CHAPERONE PROTEIN SKP"/>
    <property type="match status" value="1"/>
</dbReference>
<organism evidence="3 4">
    <name type="scientific">Maribacter polysiphoniae</name>
    <dbReference type="NCBI Taxonomy" id="429344"/>
    <lineage>
        <taxon>Bacteria</taxon>
        <taxon>Pseudomonadati</taxon>
        <taxon>Bacteroidota</taxon>
        <taxon>Flavobacteriia</taxon>
        <taxon>Flavobacteriales</taxon>
        <taxon>Flavobacteriaceae</taxon>
        <taxon>Maribacter</taxon>
    </lineage>
</organism>
<gene>
    <name evidence="3" type="ORF">LX92_00230</name>
</gene>
<dbReference type="Pfam" id="PF03938">
    <property type="entry name" value="OmpH"/>
    <property type="match status" value="1"/>
</dbReference>
<dbReference type="EMBL" id="QGGQ01000001">
    <property type="protein sequence ID" value="PWK25491.1"/>
    <property type="molecule type" value="Genomic_DNA"/>
</dbReference>
<evidence type="ECO:0000256" key="1">
    <source>
        <dbReference type="ARBA" id="ARBA00009091"/>
    </source>
</evidence>
<keyword evidence="2" id="KW-0732">Signal</keyword>
<reference evidence="3 4" key="1">
    <citation type="submission" date="2018-05" db="EMBL/GenBank/DDBJ databases">
        <title>Genomic Encyclopedia of Archaeal and Bacterial Type Strains, Phase II (KMG-II): from individual species to whole genera.</title>
        <authorList>
            <person name="Goeker M."/>
        </authorList>
    </citation>
    <scope>NUCLEOTIDE SEQUENCE [LARGE SCALE GENOMIC DNA]</scope>
    <source>
        <strain evidence="3 4">DSM 23514</strain>
    </source>
</reference>
<dbReference type="GO" id="GO:0005829">
    <property type="term" value="C:cytosol"/>
    <property type="evidence" value="ECO:0007669"/>
    <property type="project" value="TreeGrafter"/>
</dbReference>
<dbReference type="GO" id="GO:0050821">
    <property type="term" value="P:protein stabilization"/>
    <property type="evidence" value="ECO:0007669"/>
    <property type="project" value="TreeGrafter"/>
</dbReference>